<feature type="non-terminal residue" evidence="2">
    <location>
        <position position="1"/>
    </location>
</feature>
<gene>
    <name evidence="2" type="primary">embC</name>
    <name evidence="2" type="ORF">LC603019_00752</name>
</gene>
<sequence length="150" mass="16869">LATDKWIAVTPPRVPQLHTLNQVVGTTDAVLIDWSVGLAFPCQRPFNHRNGIAEQPKWRILPNAPNVESANAWEDRFGGGPLGWTDLLYYAENVPTYLNHDWLQDWGTLQRFIPRDPTAVPVTVTVTHTEVNGFYTPGTMRDTPPAPKRT</sequence>
<dbReference type="EMBL" id="LR584267">
    <property type="protein sequence ID" value="VHO00435.1"/>
    <property type="molecule type" value="Genomic_DNA"/>
</dbReference>
<accession>A0A5E3ZX08</accession>
<proteinExistence type="predicted"/>
<organism evidence="2 3">
    <name type="scientific">Lawsonella clevelandensis</name>
    <dbReference type="NCBI Taxonomy" id="1528099"/>
    <lineage>
        <taxon>Bacteria</taxon>
        <taxon>Bacillati</taxon>
        <taxon>Actinomycetota</taxon>
        <taxon>Actinomycetes</taxon>
        <taxon>Mycobacteriales</taxon>
        <taxon>Lawsonellaceae</taxon>
        <taxon>Lawsonella</taxon>
    </lineage>
</organism>
<dbReference type="Pfam" id="PF14896">
    <property type="entry name" value="Arabino_trans_C"/>
    <property type="match status" value="1"/>
</dbReference>
<reference evidence="2 3" key="1">
    <citation type="submission" date="2019-04" db="EMBL/GenBank/DDBJ databases">
        <authorList>
            <person name="Seth-Smith MB H."/>
            <person name="Seth-Smith H."/>
        </authorList>
    </citation>
    <scope>NUCLEOTIDE SEQUENCE [LARGE SCALE GENOMIC DNA]</scope>
    <source>
        <strain evidence="2">USB-603019</strain>
    </source>
</reference>
<evidence type="ECO:0000313" key="3">
    <source>
        <dbReference type="Proteomes" id="UP000324288"/>
    </source>
</evidence>
<dbReference type="AlphaFoldDB" id="A0A5E3ZX08"/>
<dbReference type="Proteomes" id="UP000324288">
    <property type="component" value="Chromosome"/>
</dbReference>
<keyword evidence="3" id="KW-1185">Reference proteome</keyword>
<feature type="domain" description="Arabinosyltransferase C-terminal" evidence="1">
    <location>
        <begin position="2"/>
        <end position="141"/>
    </location>
</feature>
<dbReference type="RefSeq" id="WP_172621880.1">
    <property type="nucleotide sequence ID" value="NZ_LR584267.1"/>
</dbReference>
<dbReference type="Gene3D" id="3.40.190.160">
    <property type="match status" value="1"/>
</dbReference>
<evidence type="ECO:0000259" key="1">
    <source>
        <dbReference type="Pfam" id="PF14896"/>
    </source>
</evidence>
<protein>
    <submittedName>
        <fullName evidence="2">Putative arabinosyltransferase C</fullName>
    </submittedName>
</protein>
<keyword evidence="2" id="KW-0808">Transferase</keyword>
<evidence type="ECO:0000313" key="2">
    <source>
        <dbReference type="EMBL" id="VHO00435.1"/>
    </source>
</evidence>
<dbReference type="InterPro" id="IPR032731">
    <property type="entry name" value="Arabino_trans_C"/>
</dbReference>
<dbReference type="GO" id="GO:0016740">
    <property type="term" value="F:transferase activity"/>
    <property type="evidence" value="ECO:0007669"/>
    <property type="project" value="UniProtKB-KW"/>
</dbReference>
<name>A0A5E3ZX08_9ACTN</name>